<evidence type="ECO:0000259" key="8">
    <source>
        <dbReference type="PROSITE" id="PS50249"/>
    </source>
</evidence>
<dbReference type="SUPFAM" id="SSF47781">
    <property type="entry name" value="RuvA domain 2-like"/>
    <property type="match status" value="1"/>
</dbReference>
<dbReference type="InterPro" id="IPR025657">
    <property type="entry name" value="RadC_JAB"/>
</dbReference>
<dbReference type="NCBIfam" id="TIGR00608">
    <property type="entry name" value="radc"/>
    <property type="match status" value="1"/>
</dbReference>
<protein>
    <submittedName>
        <fullName evidence="9">JAB domain-containing protein</fullName>
    </submittedName>
</protein>
<keyword evidence="6" id="KW-0482">Metalloprotease</keyword>
<reference evidence="9" key="1">
    <citation type="journal article" date="2020" name="mSystems">
        <title>Genome- and Community-Level Interaction Insights into Carbon Utilization and Element Cycling Functions of Hydrothermarchaeota in Hydrothermal Sediment.</title>
        <authorList>
            <person name="Zhou Z."/>
            <person name="Liu Y."/>
            <person name="Xu W."/>
            <person name="Pan J."/>
            <person name="Luo Z.H."/>
            <person name="Li M."/>
        </authorList>
    </citation>
    <scope>NUCLEOTIDE SEQUENCE [LARGE SCALE GENOMIC DNA]</scope>
    <source>
        <strain evidence="9">SpSt-289</strain>
    </source>
</reference>
<dbReference type="EMBL" id="DSMG01000120">
    <property type="protein sequence ID" value="HDX32260.1"/>
    <property type="molecule type" value="Genomic_DNA"/>
</dbReference>
<dbReference type="InterPro" id="IPR010994">
    <property type="entry name" value="RuvA_2-like"/>
</dbReference>
<dbReference type="InterPro" id="IPR001405">
    <property type="entry name" value="UPF0758"/>
</dbReference>
<dbReference type="GO" id="GO:0008237">
    <property type="term" value="F:metallopeptidase activity"/>
    <property type="evidence" value="ECO:0007669"/>
    <property type="project" value="UniProtKB-KW"/>
</dbReference>
<dbReference type="PANTHER" id="PTHR30471:SF3">
    <property type="entry name" value="UPF0758 PROTEIN YEES-RELATED"/>
    <property type="match status" value="1"/>
</dbReference>
<sequence length="225" mass="24603">MIRDLPVDLRPRERLIYAGPGALSTVELLAIILRMGGRGESVIRMAERLLAQFGGLAGLAQASHDELCAVHGVGEAKATQVKAALELGRRLLATAPYERPQVRGPADVANLVMLEMGLLEQEHLRVVLLDTKNYVQRIVNVYAGSLNTAVVRVGEVFREAIRSNCAAIIVVHNHPSGDPTPSPEDVRVTEQLVEAGRLLDIEVLDHLVIGRNRYVSLKERGLGFR</sequence>
<comment type="similarity">
    <text evidence="1 7">Belongs to the UPF0758 family.</text>
</comment>
<dbReference type="InterPro" id="IPR046778">
    <property type="entry name" value="UPF0758_N"/>
</dbReference>
<name>A0A7C1FSL3_9CHLR</name>
<dbReference type="GO" id="GO:0006508">
    <property type="term" value="P:proteolysis"/>
    <property type="evidence" value="ECO:0007669"/>
    <property type="project" value="UniProtKB-KW"/>
</dbReference>
<evidence type="ECO:0000256" key="3">
    <source>
        <dbReference type="ARBA" id="ARBA00022723"/>
    </source>
</evidence>
<dbReference type="Gene3D" id="3.40.140.10">
    <property type="entry name" value="Cytidine Deaminase, domain 2"/>
    <property type="match status" value="1"/>
</dbReference>
<dbReference type="Gene3D" id="1.10.150.20">
    <property type="entry name" value="5' to 3' exonuclease, C-terminal subdomain"/>
    <property type="match status" value="1"/>
</dbReference>
<proteinExistence type="inferred from homology"/>
<gene>
    <name evidence="9" type="ORF">ENQ20_12360</name>
</gene>
<dbReference type="AlphaFoldDB" id="A0A7C1FSL3"/>
<evidence type="ECO:0000313" key="9">
    <source>
        <dbReference type="EMBL" id="HDX32260.1"/>
    </source>
</evidence>
<keyword evidence="3" id="KW-0479">Metal-binding</keyword>
<dbReference type="PANTHER" id="PTHR30471">
    <property type="entry name" value="DNA REPAIR PROTEIN RADC"/>
    <property type="match status" value="1"/>
</dbReference>
<evidence type="ECO:0000256" key="4">
    <source>
        <dbReference type="ARBA" id="ARBA00022801"/>
    </source>
</evidence>
<organism evidence="9">
    <name type="scientific">Caldilinea aerophila</name>
    <dbReference type="NCBI Taxonomy" id="133453"/>
    <lineage>
        <taxon>Bacteria</taxon>
        <taxon>Bacillati</taxon>
        <taxon>Chloroflexota</taxon>
        <taxon>Caldilineae</taxon>
        <taxon>Caldilineales</taxon>
        <taxon>Caldilineaceae</taxon>
        <taxon>Caldilinea</taxon>
    </lineage>
</organism>
<feature type="domain" description="MPN" evidence="8">
    <location>
        <begin position="101"/>
        <end position="223"/>
    </location>
</feature>
<dbReference type="PROSITE" id="PS01302">
    <property type="entry name" value="UPF0758"/>
    <property type="match status" value="1"/>
</dbReference>
<keyword evidence="4" id="KW-0378">Hydrolase</keyword>
<evidence type="ECO:0000256" key="5">
    <source>
        <dbReference type="ARBA" id="ARBA00022833"/>
    </source>
</evidence>
<evidence type="ECO:0000256" key="6">
    <source>
        <dbReference type="ARBA" id="ARBA00023049"/>
    </source>
</evidence>
<dbReference type="InterPro" id="IPR020891">
    <property type="entry name" value="UPF0758_CS"/>
</dbReference>
<dbReference type="CDD" id="cd08071">
    <property type="entry name" value="MPN_DUF2466"/>
    <property type="match status" value="1"/>
</dbReference>
<evidence type="ECO:0000256" key="7">
    <source>
        <dbReference type="RuleBase" id="RU003797"/>
    </source>
</evidence>
<dbReference type="Pfam" id="PF04002">
    <property type="entry name" value="RadC"/>
    <property type="match status" value="1"/>
</dbReference>
<accession>A0A7C1FSL3</accession>
<evidence type="ECO:0000256" key="1">
    <source>
        <dbReference type="ARBA" id="ARBA00010243"/>
    </source>
</evidence>
<keyword evidence="5" id="KW-0862">Zinc</keyword>
<dbReference type="GO" id="GO:0046872">
    <property type="term" value="F:metal ion binding"/>
    <property type="evidence" value="ECO:0007669"/>
    <property type="project" value="UniProtKB-KW"/>
</dbReference>
<dbReference type="SUPFAM" id="SSF102712">
    <property type="entry name" value="JAB1/MPN domain"/>
    <property type="match status" value="1"/>
</dbReference>
<dbReference type="PROSITE" id="PS50249">
    <property type="entry name" value="MPN"/>
    <property type="match status" value="1"/>
</dbReference>
<keyword evidence="2" id="KW-0645">Protease</keyword>
<dbReference type="InterPro" id="IPR037518">
    <property type="entry name" value="MPN"/>
</dbReference>
<dbReference type="NCBIfam" id="NF000642">
    <property type="entry name" value="PRK00024.1"/>
    <property type="match status" value="1"/>
</dbReference>
<comment type="caution">
    <text evidence="9">The sequence shown here is derived from an EMBL/GenBank/DDBJ whole genome shotgun (WGS) entry which is preliminary data.</text>
</comment>
<evidence type="ECO:0000256" key="2">
    <source>
        <dbReference type="ARBA" id="ARBA00022670"/>
    </source>
</evidence>
<dbReference type="Pfam" id="PF20582">
    <property type="entry name" value="UPF0758_N"/>
    <property type="match status" value="1"/>
</dbReference>